<evidence type="ECO:0000313" key="2">
    <source>
        <dbReference type="Proteomes" id="UP000595140"/>
    </source>
</evidence>
<organism evidence="1 2">
    <name type="scientific">Cuscuta campestris</name>
    <dbReference type="NCBI Taxonomy" id="132261"/>
    <lineage>
        <taxon>Eukaryota</taxon>
        <taxon>Viridiplantae</taxon>
        <taxon>Streptophyta</taxon>
        <taxon>Embryophyta</taxon>
        <taxon>Tracheophyta</taxon>
        <taxon>Spermatophyta</taxon>
        <taxon>Magnoliopsida</taxon>
        <taxon>eudicotyledons</taxon>
        <taxon>Gunneridae</taxon>
        <taxon>Pentapetalae</taxon>
        <taxon>asterids</taxon>
        <taxon>lamiids</taxon>
        <taxon>Solanales</taxon>
        <taxon>Convolvulaceae</taxon>
        <taxon>Cuscuteae</taxon>
        <taxon>Cuscuta</taxon>
        <taxon>Cuscuta subgen. Grammica</taxon>
        <taxon>Cuscuta sect. Cleistogrammica</taxon>
    </lineage>
</organism>
<proteinExistence type="predicted"/>
<protein>
    <submittedName>
        <fullName evidence="1">Uncharacterized protein</fullName>
    </submittedName>
</protein>
<keyword evidence="2" id="KW-1185">Reference proteome</keyword>
<accession>A0A484LFW2</accession>
<evidence type="ECO:0000313" key="1">
    <source>
        <dbReference type="EMBL" id="VFQ75313.1"/>
    </source>
</evidence>
<sequence length="92" mass="10009">MAGRYGSLSRSLLSTATRTSTFRRSQPVLFQRLPSLRFLSGNLPRSSRILGSTQSLLPLHAAALLTSPALVAARCNCKLSPAAFFCRNCPDR</sequence>
<dbReference type="Proteomes" id="UP000595140">
    <property type="component" value="Unassembled WGS sequence"/>
</dbReference>
<gene>
    <name evidence="1" type="ORF">CCAM_LOCUS17089</name>
</gene>
<dbReference type="EMBL" id="OOIL02001451">
    <property type="protein sequence ID" value="VFQ75313.1"/>
    <property type="molecule type" value="Genomic_DNA"/>
</dbReference>
<dbReference type="AlphaFoldDB" id="A0A484LFW2"/>
<name>A0A484LFW2_9ASTE</name>
<reference evidence="1 2" key="1">
    <citation type="submission" date="2018-04" db="EMBL/GenBank/DDBJ databases">
        <authorList>
            <person name="Vogel A."/>
        </authorList>
    </citation>
    <scope>NUCLEOTIDE SEQUENCE [LARGE SCALE GENOMIC DNA]</scope>
</reference>